<name>A0A075AX25_ROZAC</name>
<keyword evidence="1" id="KW-0812">Transmembrane</keyword>
<dbReference type="AlphaFoldDB" id="A0A075AX25"/>
<organism evidence="2 3">
    <name type="scientific">Rozella allomycis (strain CSF55)</name>
    <dbReference type="NCBI Taxonomy" id="988480"/>
    <lineage>
        <taxon>Eukaryota</taxon>
        <taxon>Fungi</taxon>
        <taxon>Fungi incertae sedis</taxon>
        <taxon>Cryptomycota</taxon>
        <taxon>Cryptomycota incertae sedis</taxon>
        <taxon>Rozella</taxon>
    </lineage>
</organism>
<sequence length="339" mass="37771">MQLIVKESDVFIHRKTGKCLVADDKFENGVKRLYIKNCDASFIWNKRDVSAKNSNQNECLTAVIDSGNKIYPVFQFPCRTSMNWKYYKSNLQTSIGNNDMCIHVSGTGSTYLDECFENDEDDLFDLPFLSDFSVTGGRSTPEGDLNVLASWNYNLCGIRPNDYGIIELSYRTELKSFNENFNVSLCDRQFTRNISFNPGDAISLQIKIANNILDIEKNTYILFDSLVSLLPTLTVELTTTTSEVSYTTTSSKQELSSILSNNAESNLEETMNTGTLLIVVSSVLGVAIIFISGSSRNKARKNEDQVFASYSRIMPGIGEIEEKTSTLQSSGSNEGSNSL</sequence>
<keyword evidence="1" id="KW-1133">Transmembrane helix</keyword>
<evidence type="ECO:0000256" key="1">
    <source>
        <dbReference type="SAM" id="Phobius"/>
    </source>
</evidence>
<reference evidence="2 3" key="1">
    <citation type="journal article" date="2013" name="Curr. Biol.">
        <title>Shared signatures of parasitism and phylogenomics unite Cryptomycota and microsporidia.</title>
        <authorList>
            <person name="James T.Y."/>
            <person name="Pelin A."/>
            <person name="Bonen L."/>
            <person name="Ahrendt S."/>
            <person name="Sain D."/>
            <person name="Corradi N."/>
            <person name="Stajich J.E."/>
        </authorList>
    </citation>
    <scope>NUCLEOTIDE SEQUENCE [LARGE SCALE GENOMIC DNA]</scope>
    <source>
        <strain evidence="2 3">CSF55</strain>
    </source>
</reference>
<protein>
    <submittedName>
        <fullName evidence="2">Uncharacterized protein</fullName>
    </submittedName>
</protein>
<gene>
    <name evidence="2" type="ORF">O9G_002410</name>
</gene>
<evidence type="ECO:0000313" key="3">
    <source>
        <dbReference type="Proteomes" id="UP000030755"/>
    </source>
</evidence>
<evidence type="ECO:0000313" key="2">
    <source>
        <dbReference type="EMBL" id="EPZ34812.1"/>
    </source>
</evidence>
<proteinExistence type="predicted"/>
<dbReference type="Proteomes" id="UP000030755">
    <property type="component" value="Unassembled WGS sequence"/>
</dbReference>
<dbReference type="EMBL" id="KE560907">
    <property type="protein sequence ID" value="EPZ34812.1"/>
    <property type="molecule type" value="Genomic_DNA"/>
</dbReference>
<dbReference type="SUPFAM" id="SSF50370">
    <property type="entry name" value="Ricin B-like lectins"/>
    <property type="match status" value="1"/>
</dbReference>
<dbReference type="HOGENOM" id="CLU_819286_0_0_1"/>
<keyword evidence="1" id="KW-0472">Membrane</keyword>
<keyword evidence="3" id="KW-1185">Reference proteome</keyword>
<feature type="transmembrane region" description="Helical" evidence="1">
    <location>
        <begin position="271"/>
        <end position="291"/>
    </location>
</feature>
<accession>A0A075AX25</accession>
<dbReference type="InterPro" id="IPR035992">
    <property type="entry name" value="Ricin_B-like_lectins"/>
</dbReference>